<gene>
    <name evidence="1" type="ORF">HAX54_019249</name>
</gene>
<evidence type="ECO:0000313" key="1">
    <source>
        <dbReference type="EMBL" id="MCD9560550.1"/>
    </source>
</evidence>
<dbReference type="PANTHER" id="PTHR34044">
    <property type="entry name" value="NUCLEAR PROTEIN"/>
    <property type="match status" value="1"/>
</dbReference>
<comment type="caution">
    <text evidence="1">The sequence shown here is derived from an EMBL/GenBank/DDBJ whole genome shotgun (WGS) entry which is preliminary data.</text>
</comment>
<feature type="non-terminal residue" evidence="1">
    <location>
        <position position="139"/>
    </location>
</feature>
<reference evidence="1 2" key="1">
    <citation type="journal article" date="2021" name="BMC Genomics">
        <title>Datura genome reveals duplications of psychoactive alkaloid biosynthetic genes and high mutation rate following tissue culture.</title>
        <authorList>
            <person name="Rajewski A."/>
            <person name="Carter-House D."/>
            <person name="Stajich J."/>
            <person name="Litt A."/>
        </authorList>
    </citation>
    <scope>NUCLEOTIDE SEQUENCE [LARGE SCALE GENOMIC DNA]</scope>
    <source>
        <strain evidence="1">AR-01</strain>
    </source>
</reference>
<evidence type="ECO:0000313" key="2">
    <source>
        <dbReference type="Proteomes" id="UP000823775"/>
    </source>
</evidence>
<protein>
    <submittedName>
        <fullName evidence="1">Uncharacterized protein</fullName>
    </submittedName>
</protein>
<dbReference type="EMBL" id="JACEIK010002339">
    <property type="protein sequence ID" value="MCD9560550.1"/>
    <property type="molecule type" value="Genomic_DNA"/>
</dbReference>
<name>A0ABS8UPY0_DATST</name>
<dbReference type="Proteomes" id="UP000823775">
    <property type="component" value="Unassembled WGS sequence"/>
</dbReference>
<organism evidence="1 2">
    <name type="scientific">Datura stramonium</name>
    <name type="common">Jimsonweed</name>
    <name type="synonym">Common thornapple</name>
    <dbReference type="NCBI Taxonomy" id="4076"/>
    <lineage>
        <taxon>Eukaryota</taxon>
        <taxon>Viridiplantae</taxon>
        <taxon>Streptophyta</taxon>
        <taxon>Embryophyta</taxon>
        <taxon>Tracheophyta</taxon>
        <taxon>Spermatophyta</taxon>
        <taxon>Magnoliopsida</taxon>
        <taxon>eudicotyledons</taxon>
        <taxon>Gunneridae</taxon>
        <taxon>Pentapetalae</taxon>
        <taxon>asterids</taxon>
        <taxon>lamiids</taxon>
        <taxon>Solanales</taxon>
        <taxon>Solanaceae</taxon>
        <taxon>Solanoideae</taxon>
        <taxon>Datureae</taxon>
        <taxon>Datura</taxon>
    </lineage>
</organism>
<proteinExistence type="predicted"/>
<accession>A0ABS8UPY0</accession>
<sequence>MKAAMTNAVTLSSSTFWHHYKKPTSRINPNFKIGASLSTSANMATKVTPAIIVGGGRVGRALQDLGNGDDVLVKRGEPVPSDFAGPILVCTRNDDLEAVLEATPKSRWSDLVFFQNGMLEPWFQNKGLGDADQVLAYFA</sequence>
<dbReference type="PANTHER" id="PTHR34044:SF1">
    <property type="entry name" value="NUCLEAR PROTEIN"/>
    <property type="match status" value="1"/>
</dbReference>
<keyword evidence="2" id="KW-1185">Reference proteome</keyword>